<proteinExistence type="predicted"/>
<organism evidence="1 2">
    <name type="scientific">Clostridium amylolyticum</name>
    <dbReference type="NCBI Taxonomy" id="1121298"/>
    <lineage>
        <taxon>Bacteria</taxon>
        <taxon>Bacillati</taxon>
        <taxon>Bacillota</taxon>
        <taxon>Clostridia</taxon>
        <taxon>Eubacteriales</taxon>
        <taxon>Clostridiaceae</taxon>
        <taxon>Clostridium</taxon>
    </lineage>
</organism>
<dbReference type="AlphaFoldDB" id="A0A1M6L113"/>
<dbReference type="OrthoDB" id="1037816at2"/>
<evidence type="ECO:0000313" key="1">
    <source>
        <dbReference type="EMBL" id="SHJ64816.1"/>
    </source>
</evidence>
<sequence>MLKNEELVNLKKYSFGKSNLLLEIGEDIENKFYIRPIRWSGSYKDGKLTKGKCLARFNTKKEAVDALINICGYSKGLAMRLSL</sequence>
<protein>
    <submittedName>
        <fullName evidence="1">Uncharacterized protein</fullName>
    </submittedName>
</protein>
<dbReference type="EMBL" id="FQZO01000006">
    <property type="protein sequence ID" value="SHJ64816.1"/>
    <property type="molecule type" value="Genomic_DNA"/>
</dbReference>
<dbReference type="RefSeq" id="WP_073009852.1">
    <property type="nucleotide sequence ID" value="NZ_FQZO01000006.1"/>
</dbReference>
<name>A0A1M6L113_9CLOT</name>
<evidence type="ECO:0000313" key="2">
    <source>
        <dbReference type="Proteomes" id="UP000184080"/>
    </source>
</evidence>
<keyword evidence="2" id="KW-1185">Reference proteome</keyword>
<dbReference type="STRING" id="1121298.SAMN05444401_3566"/>
<reference evidence="1 2" key="1">
    <citation type="submission" date="2016-11" db="EMBL/GenBank/DDBJ databases">
        <authorList>
            <person name="Jaros S."/>
            <person name="Januszkiewicz K."/>
            <person name="Wedrychowicz H."/>
        </authorList>
    </citation>
    <scope>NUCLEOTIDE SEQUENCE [LARGE SCALE GENOMIC DNA]</scope>
    <source>
        <strain evidence="1 2">DSM 21864</strain>
    </source>
</reference>
<accession>A0A1M6L113</accession>
<gene>
    <name evidence="1" type="ORF">SAMN05444401_3566</name>
</gene>
<dbReference type="Proteomes" id="UP000184080">
    <property type="component" value="Unassembled WGS sequence"/>
</dbReference>